<keyword evidence="4" id="KW-0723">Serine/threonine-protein kinase</keyword>
<keyword evidence="1 3" id="KW-0547">Nucleotide-binding</keyword>
<organism evidence="6 7">
    <name type="scientific">Candidula unifasciata</name>
    <dbReference type="NCBI Taxonomy" id="100452"/>
    <lineage>
        <taxon>Eukaryota</taxon>
        <taxon>Metazoa</taxon>
        <taxon>Spiralia</taxon>
        <taxon>Lophotrochozoa</taxon>
        <taxon>Mollusca</taxon>
        <taxon>Gastropoda</taxon>
        <taxon>Heterobranchia</taxon>
        <taxon>Euthyneura</taxon>
        <taxon>Panpulmonata</taxon>
        <taxon>Eupulmonata</taxon>
        <taxon>Stylommatophora</taxon>
        <taxon>Helicina</taxon>
        <taxon>Helicoidea</taxon>
        <taxon>Geomitridae</taxon>
        <taxon>Candidula</taxon>
    </lineage>
</organism>
<protein>
    <recommendedName>
        <fullName evidence="5">Protein kinase domain-containing protein</fullName>
    </recommendedName>
</protein>
<dbReference type="SMART" id="SM00220">
    <property type="entry name" value="S_TKc"/>
    <property type="match status" value="1"/>
</dbReference>
<evidence type="ECO:0000313" key="6">
    <source>
        <dbReference type="EMBL" id="CAG5117504.1"/>
    </source>
</evidence>
<accession>A0A8S3YL56</accession>
<dbReference type="Pfam" id="PF00069">
    <property type="entry name" value="Pkinase"/>
    <property type="match status" value="1"/>
</dbReference>
<keyword evidence="2 3" id="KW-0067">ATP-binding</keyword>
<dbReference type="GO" id="GO:0004674">
    <property type="term" value="F:protein serine/threonine kinase activity"/>
    <property type="evidence" value="ECO:0007669"/>
    <property type="project" value="UniProtKB-KW"/>
</dbReference>
<evidence type="ECO:0000256" key="3">
    <source>
        <dbReference type="PROSITE-ProRule" id="PRU10141"/>
    </source>
</evidence>
<dbReference type="Gene3D" id="1.10.510.10">
    <property type="entry name" value="Transferase(Phosphotransferase) domain 1"/>
    <property type="match status" value="1"/>
</dbReference>
<dbReference type="InterPro" id="IPR000719">
    <property type="entry name" value="Prot_kinase_dom"/>
</dbReference>
<feature type="domain" description="Protein kinase" evidence="5">
    <location>
        <begin position="23"/>
        <end position="283"/>
    </location>
</feature>
<dbReference type="PANTHER" id="PTHR44167:SF24">
    <property type="entry name" value="SERINE_THREONINE-PROTEIN KINASE CHK2"/>
    <property type="match status" value="1"/>
</dbReference>
<sequence length="283" mass="31728">MELSAMKPYLVSLPGDFFTTYQFYRGPVLGSGMSGEVVLATSLLSPKHKRAVKILSLLTTDGGIENTRLFNREVNILQGLSHPHIVQHTISVRCPEYLAICTHYYPNGTLTSKLDTMTPELCLKYFIQMTCVVRYLNVKQRIVHSDIKPDNIFINANSDPVLGDFGLSFSIPPGHTKISTKNIGGTMCFSAPEIERCSYVDPHKLDMYSLGVVLWCMMYQSEPLSDRVYECLDDSNLLFTAPDPHGWCLISTVEDDPDIRSTAASMLINMHGCDIHRDLIDKL</sequence>
<dbReference type="PROSITE" id="PS00107">
    <property type="entry name" value="PROTEIN_KINASE_ATP"/>
    <property type="match status" value="1"/>
</dbReference>
<evidence type="ECO:0000256" key="1">
    <source>
        <dbReference type="ARBA" id="ARBA00022741"/>
    </source>
</evidence>
<dbReference type="EMBL" id="CAJHNH020000415">
    <property type="protein sequence ID" value="CAG5117504.1"/>
    <property type="molecule type" value="Genomic_DNA"/>
</dbReference>
<feature type="binding site" evidence="3">
    <location>
        <position position="53"/>
    </location>
    <ligand>
        <name>ATP</name>
        <dbReference type="ChEBI" id="CHEBI:30616"/>
    </ligand>
</feature>
<reference evidence="6" key="1">
    <citation type="submission" date="2021-04" db="EMBL/GenBank/DDBJ databases">
        <authorList>
            <consortium name="Molecular Ecology Group"/>
        </authorList>
    </citation>
    <scope>NUCLEOTIDE SEQUENCE</scope>
</reference>
<dbReference type="AlphaFoldDB" id="A0A8S3YL56"/>
<keyword evidence="4" id="KW-0808">Transferase</keyword>
<dbReference type="InterPro" id="IPR017441">
    <property type="entry name" value="Protein_kinase_ATP_BS"/>
</dbReference>
<dbReference type="GO" id="GO:0005524">
    <property type="term" value="F:ATP binding"/>
    <property type="evidence" value="ECO:0007669"/>
    <property type="project" value="UniProtKB-UniRule"/>
</dbReference>
<dbReference type="PANTHER" id="PTHR44167">
    <property type="entry name" value="OVARIAN-SPECIFIC SERINE/THREONINE-PROTEIN KINASE LOK-RELATED"/>
    <property type="match status" value="1"/>
</dbReference>
<name>A0A8S3YL56_9EUPU</name>
<dbReference type="OrthoDB" id="6045195at2759"/>
<dbReference type="GO" id="GO:0044773">
    <property type="term" value="P:mitotic DNA damage checkpoint signaling"/>
    <property type="evidence" value="ECO:0007669"/>
    <property type="project" value="TreeGrafter"/>
</dbReference>
<evidence type="ECO:0000259" key="5">
    <source>
        <dbReference type="PROSITE" id="PS50011"/>
    </source>
</evidence>
<keyword evidence="4" id="KW-0418">Kinase</keyword>
<evidence type="ECO:0000256" key="2">
    <source>
        <dbReference type="ARBA" id="ARBA00022840"/>
    </source>
</evidence>
<dbReference type="CDD" id="cd00180">
    <property type="entry name" value="PKc"/>
    <property type="match status" value="1"/>
</dbReference>
<dbReference type="InterPro" id="IPR008271">
    <property type="entry name" value="Ser/Thr_kinase_AS"/>
</dbReference>
<evidence type="ECO:0000256" key="4">
    <source>
        <dbReference type="RuleBase" id="RU000304"/>
    </source>
</evidence>
<dbReference type="SUPFAM" id="SSF56112">
    <property type="entry name" value="Protein kinase-like (PK-like)"/>
    <property type="match status" value="1"/>
</dbReference>
<proteinExistence type="inferred from homology"/>
<evidence type="ECO:0000313" key="7">
    <source>
        <dbReference type="Proteomes" id="UP000678393"/>
    </source>
</evidence>
<gene>
    <name evidence="6" type="ORF">CUNI_LOCUS3062</name>
</gene>
<keyword evidence="7" id="KW-1185">Reference proteome</keyword>
<dbReference type="PROSITE" id="PS50011">
    <property type="entry name" value="PROTEIN_KINASE_DOM"/>
    <property type="match status" value="1"/>
</dbReference>
<comment type="caution">
    <text evidence="6">The sequence shown here is derived from an EMBL/GenBank/DDBJ whole genome shotgun (WGS) entry which is preliminary data.</text>
</comment>
<comment type="similarity">
    <text evidence="4">Belongs to the protein kinase superfamily.</text>
</comment>
<dbReference type="PROSITE" id="PS00108">
    <property type="entry name" value="PROTEIN_KINASE_ST"/>
    <property type="match status" value="1"/>
</dbReference>
<dbReference type="Proteomes" id="UP000678393">
    <property type="component" value="Unassembled WGS sequence"/>
</dbReference>
<dbReference type="InterPro" id="IPR011009">
    <property type="entry name" value="Kinase-like_dom_sf"/>
</dbReference>
<dbReference type="GO" id="GO:0005634">
    <property type="term" value="C:nucleus"/>
    <property type="evidence" value="ECO:0007669"/>
    <property type="project" value="TreeGrafter"/>
</dbReference>